<dbReference type="AlphaFoldDB" id="A0AAP0RD09"/>
<dbReference type="Proteomes" id="UP001415857">
    <property type="component" value="Unassembled WGS sequence"/>
</dbReference>
<dbReference type="SUPFAM" id="SSF56219">
    <property type="entry name" value="DNase I-like"/>
    <property type="match status" value="1"/>
</dbReference>
<organism evidence="1 2">
    <name type="scientific">Liquidambar formosana</name>
    <name type="common">Formosan gum</name>
    <dbReference type="NCBI Taxonomy" id="63359"/>
    <lineage>
        <taxon>Eukaryota</taxon>
        <taxon>Viridiplantae</taxon>
        <taxon>Streptophyta</taxon>
        <taxon>Embryophyta</taxon>
        <taxon>Tracheophyta</taxon>
        <taxon>Spermatophyta</taxon>
        <taxon>Magnoliopsida</taxon>
        <taxon>eudicotyledons</taxon>
        <taxon>Gunneridae</taxon>
        <taxon>Pentapetalae</taxon>
        <taxon>Saxifragales</taxon>
        <taxon>Altingiaceae</taxon>
        <taxon>Liquidambar</taxon>
    </lineage>
</organism>
<evidence type="ECO:0000313" key="2">
    <source>
        <dbReference type="Proteomes" id="UP001415857"/>
    </source>
</evidence>
<gene>
    <name evidence="1" type="ORF">L1049_022481</name>
</gene>
<accession>A0AAP0RD09</accession>
<name>A0AAP0RD09_LIQFO</name>
<sequence>MFDQRSYLLFPPSNPWMLTGVYGPSYWQGKADFLNQLECLANSFFGPWVCVGDFNCITSQIDKRGGRPFACLSSGGLGYLIDCYGLIDLGFSSHSFTWCNKSSYRANIKERLDRGMANIDWRSLFPHAKIAALKEAIKVVQNSDASPENLAKDSNLQLNLDECFKREEIHWRQNSRIQWLKEGDRNTKLFHLFTVIRGRRNSINLLKNEDGLWISNRRDIGDCFIRLFKELFTSSNPTIPD</sequence>
<evidence type="ECO:0008006" key="3">
    <source>
        <dbReference type="Google" id="ProtNLM"/>
    </source>
</evidence>
<proteinExistence type="predicted"/>
<protein>
    <recommendedName>
        <fullName evidence="3">Endonuclease/exonuclease/phosphatase</fullName>
    </recommendedName>
</protein>
<comment type="caution">
    <text evidence="1">The sequence shown here is derived from an EMBL/GenBank/DDBJ whole genome shotgun (WGS) entry which is preliminary data.</text>
</comment>
<dbReference type="InterPro" id="IPR036691">
    <property type="entry name" value="Endo/exonu/phosph_ase_sf"/>
</dbReference>
<evidence type="ECO:0000313" key="1">
    <source>
        <dbReference type="EMBL" id="KAK9275219.1"/>
    </source>
</evidence>
<dbReference type="EMBL" id="JBBPBK010000011">
    <property type="protein sequence ID" value="KAK9275219.1"/>
    <property type="molecule type" value="Genomic_DNA"/>
</dbReference>
<dbReference type="PANTHER" id="PTHR33710:SF77">
    <property type="entry name" value="DNASE I-LIKE SUPERFAMILY PROTEIN"/>
    <property type="match status" value="1"/>
</dbReference>
<reference evidence="1 2" key="1">
    <citation type="journal article" date="2024" name="Plant J.">
        <title>Genome sequences and population genomics reveal climatic adaptation and genomic divergence between two closely related sweetgum species.</title>
        <authorList>
            <person name="Xu W.Q."/>
            <person name="Ren C.Q."/>
            <person name="Zhang X.Y."/>
            <person name="Comes H.P."/>
            <person name="Liu X.H."/>
            <person name="Li Y.G."/>
            <person name="Kettle C.J."/>
            <person name="Jalonen R."/>
            <person name="Gaisberger H."/>
            <person name="Ma Y.Z."/>
            <person name="Qiu Y.X."/>
        </authorList>
    </citation>
    <scope>NUCLEOTIDE SEQUENCE [LARGE SCALE GENOMIC DNA]</scope>
    <source>
        <strain evidence="1">Hangzhou</strain>
    </source>
</reference>
<dbReference type="PANTHER" id="PTHR33710">
    <property type="entry name" value="BNAC02G09200D PROTEIN"/>
    <property type="match status" value="1"/>
</dbReference>
<dbReference type="Gene3D" id="3.60.10.10">
    <property type="entry name" value="Endonuclease/exonuclease/phosphatase"/>
    <property type="match status" value="1"/>
</dbReference>
<keyword evidence="2" id="KW-1185">Reference proteome</keyword>